<evidence type="ECO:0000313" key="1">
    <source>
        <dbReference type="EMBL" id="BFO18305.1"/>
    </source>
</evidence>
<accession>A0AAT9HLS2</accession>
<gene>
    <name evidence="1" type="ORF">SHKM778_46930</name>
</gene>
<organism evidence="1">
    <name type="scientific">Streptomyces haneummycinicus</name>
    <dbReference type="NCBI Taxonomy" id="3074435"/>
    <lineage>
        <taxon>Bacteria</taxon>
        <taxon>Bacillati</taxon>
        <taxon>Actinomycetota</taxon>
        <taxon>Actinomycetes</taxon>
        <taxon>Kitasatosporales</taxon>
        <taxon>Streptomycetaceae</taxon>
        <taxon>Streptomyces</taxon>
    </lineage>
</organism>
<name>A0AAT9HLS2_9ACTN</name>
<reference evidence="1" key="1">
    <citation type="submission" date="2024-06" db="EMBL/GenBank/DDBJ databases">
        <authorList>
            <consortium name="consrtm"/>
            <person name="Uemura M."/>
            <person name="Terahara T."/>
        </authorList>
    </citation>
    <scope>NUCLEOTIDE SEQUENCE</scope>
    <source>
        <strain evidence="1">KM77-8</strain>
    </source>
</reference>
<protein>
    <submittedName>
        <fullName evidence="1">Uncharacterized protein</fullName>
    </submittedName>
</protein>
<reference evidence="1" key="2">
    <citation type="submission" date="2024-07" db="EMBL/GenBank/DDBJ databases">
        <title>Streptomyces haneummycinica sp. nov., a new antibiotic-producing actinobacterium isolated from marine sediment.</title>
        <authorList>
            <person name="Uemura M."/>
            <person name="Hamada M."/>
            <person name="Hirano S."/>
            <person name="Kobayashi K."/>
            <person name="Ohshiro T."/>
            <person name="Kobayashi T."/>
            <person name="Terahara T."/>
        </authorList>
    </citation>
    <scope>NUCLEOTIDE SEQUENCE</scope>
    <source>
        <strain evidence="1">KM77-8</strain>
    </source>
</reference>
<sequence length="75" mass="7979">MLTTPPFMSAVPALTPQGALLEVRSIDALARDHGVSRVAIRTYVADLMPDHIGPDQAPRRVANVAQQHIGNAQPG</sequence>
<proteinExistence type="predicted"/>
<dbReference type="AlphaFoldDB" id="A0AAT9HLS2"/>
<dbReference type="EMBL" id="AP035768">
    <property type="protein sequence ID" value="BFO18305.1"/>
    <property type="molecule type" value="Genomic_DNA"/>
</dbReference>